<proteinExistence type="predicted"/>
<feature type="compositionally biased region" description="Pro residues" evidence="1">
    <location>
        <begin position="61"/>
        <end position="74"/>
    </location>
</feature>
<feature type="compositionally biased region" description="Polar residues" evidence="1">
    <location>
        <begin position="19"/>
        <end position="30"/>
    </location>
</feature>
<dbReference type="AlphaFoldDB" id="A0A5B7KAN0"/>
<keyword evidence="3" id="KW-1185">Reference proteome</keyword>
<dbReference type="EMBL" id="VSRR010139841">
    <property type="protein sequence ID" value="MPD04200.1"/>
    <property type="molecule type" value="Genomic_DNA"/>
</dbReference>
<reference evidence="2 3" key="1">
    <citation type="submission" date="2019-05" db="EMBL/GenBank/DDBJ databases">
        <title>Another draft genome of Portunus trituberculatus and its Hox gene families provides insights of decapod evolution.</title>
        <authorList>
            <person name="Jeong J.-H."/>
            <person name="Song I."/>
            <person name="Kim S."/>
            <person name="Choi T."/>
            <person name="Kim D."/>
            <person name="Ryu S."/>
            <person name="Kim W."/>
        </authorList>
    </citation>
    <scope>NUCLEOTIDE SEQUENCE [LARGE SCALE GENOMIC DNA]</scope>
    <source>
        <tissue evidence="2">Muscle</tissue>
    </source>
</reference>
<evidence type="ECO:0000313" key="2">
    <source>
        <dbReference type="EMBL" id="MPD04200.1"/>
    </source>
</evidence>
<feature type="region of interest" description="Disordered" evidence="1">
    <location>
        <begin position="17"/>
        <end position="74"/>
    </location>
</feature>
<gene>
    <name evidence="2" type="ORF">E2C01_099874</name>
</gene>
<protein>
    <submittedName>
        <fullName evidence="2">Uncharacterized protein</fullName>
    </submittedName>
</protein>
<sequence>MELDFFREQSCVVCEHEPQTGTWSGCSSGPSDAPPRYPFFTAPSNRKKPKPTPSGRDSSDPRPPPHPPPAFMNS</sequence>
<accession>A0A5B7KAN0</accession>
<comment type="caution">
    <text evidence="2">The sequence shown here is derived from an EMBL/GenBank/DDBJ whole genome shotgun (WGS) entry which is preliminary data.</text>
</comment>
<evidence type="ECO:0000256" key="1">
    <source>
        <dbReference type="SAM" id="MobiDB-lite"/>
    </source>
</evidence>
<organism evidence="2 3">
    <name type="scientific">Portunus trituberculatus</name>
    <name type="common">Swimming crab</name>
    <name type="synonym">Neptunus trituberculatus</name>
    <dbReference type="NCBI Taxonomy" id="210409"/>
    <lineage>
        <taxon>Eukaryota</taxon>
        <taxon>Metazoa</taxon>
        <taxon>Ecdysozoa</taxon>
        <taxon>Arthropoda</taxon>
        <taxon>Crustacea</taxon>
        <taxon>Multicrustacea</taxon>
        <taxon>Malacostraca</taxon>
        <taxon>Eumalacostraca</taxon>
        <taxon>Eucarida</taxon>
        <taxon>Decapoda</taxon>
        <taxon>Pleocyemata</taxon>
        <taxon>Brachyura</taxon>
        <taxon>Eubrachyura</taxon>
        <taxon>Portunoidea</taxon>
        <taxon>Portunidae</taxon>
        <taxon>Portuninae</taxon>
        <taxon>Portunus</taxon>
    </lineage>
</organism>
<dbReference type="Proteomes" id="UP000324222">
    <property type="component" value="Unassembled WGS sequence"/>
</dbReference>
<name>A0A5B7KAN0_PORTR</name>
<evidence type="ECO:0000313" key="3">
    <source>
        <dbReference type="Proteomes" id="UP000324222"/>
    </source>
</evidence>